<accession>A0A8S5MGW2</accession>
<organism evidence="1">
    <name type="scientific">Podoviridae sp. ct1h53</name>
    <dbReference type="NCBI Taxonomy" id="2826536"/>
    <lineage>
        <taxon>Viruses</taxon>
        <taxon>Duplodnaviria</taxon>
        <taxon>Heunggongvirae</taxon>
        <taxon>Uroviricota</taxon>
        <taxon>Caudoviricetes</taxon>
    </lineage>
</organism>
<sequence>MKEILTETLRKSGAEVCDKIKEMFLSGECDHLTANDLETWMQLANPAKYYTGEEAVSYLNVTSKRFYEYRKAKLVPDPVKIKGFPKPLYTKVMLDEAIKTISGMSERDIYMRILNAKSRESRAKERRGA</sequence>
<evidence type="ECO:0000313" key="1">
    <source>
        <dbReference type="EMBL" id="DAD81440.1"/>
    </source>
</evidence>
<reference evidence="1" key="1">
    <citation type="journal article" date="2021" name="Proc. Natl. Acad. Sci. U.S.A.">
        <title>A Catalog of Tens of Thousands of Viruses from Human Metagenomes Reveals Hidden Associations with Chronic Diseases.</title>
        <authorList>
            <person name="Tisza M.J."/>
            <person name="Buck C.B."/>
        </authorList>
    </citation>
    <scope>NUCLEOTIDE SEQUENCE</scope>
    <source>
        <strain evidence="1">Ct1h53</strain>
    </source>
</reference>
<protein>
    <submittedName>
        <fullName evidence="1">Excisionase</fullName>
    </submittedName>
</protein>
<proteinExistence type="predicted"/>
<name>A0A8S5MGW2_9CAUD</name>
<dbReference type="EMBL" id="BK014902">
    <property type="protein sequence ID" value="DAD81440.1"/>
    <property type="molecule type" value="Genomic_DNA"/>
</dbReference>